<feature type="compositionally biased region" description="Polar residues" evidence="1">
    <location>
        <begin position="882"/>
        <end position="900"/>
    </location>
</feature>
<feature type="compositionally biased region" description="Basic and acidic residues" evidence="1">
    <location>
        <begin position="1112"/>
        <end position="1122"/>
    </location>
</feature>
<feature type="compositionally biased region" description="Acidic residues" evidence="1">
    <location>
        <begin position="1018"/>
        <end position="1047"/>
    </location>
</feature>
<evidence type="ECO:0000313" key="4">
    <source>
        <dbReference type="EMBL" id="KAG2978573.1"/>
    </source>
</evidence>
<feature type="compositionally biased region" description="Basic and acidic residues" evidence="1">
    <location>
        <begin position="367"/>
        <end position="391"/>
    </location>
</feature>
<feature type="region of interest" description="Disordered" evidence="1">
    <location>
        <begin position="607"/>
        <end position="642"/>
    </location>
</feature>
<gene>
    <name evidence="6" type="ORF">PC110_g9512</name>
    <name evidence="2" type="ORF">PC113_g16518</name>
    <name evidence="3" type="ORF">PC115_g11622</name>
    <name evidence="4" type="ORF">PC118_g12195</name>
    <name evidence="5" type="ORF">PC129_g10595</name>
</gene>
<feature type="compositionally biased region" description="Acidic residues" evidence="1">
    <location>
        <begin position="1190"/>
        <end position="1205"/>
    </location>
</feature>
<name>A0A329SF64_9STRA</name>
<dbReference type="Proteomes" id="UP000774804">
    <property type="component" value="Unassembled WGS sequence"/>
</dbReference>
<feature type="compositionally biased region" description="Acidic residues" evidence="1">
    <location>
        <begin position="175"/>
        <end position="190"/>
    </location>
</feature>
<dbReference type="OrthoDB" id="79880at2759"/>
<feature type="compositionally biased region" description="Basic residues" evidence="1">
    <location>
        <begin position="869"/>
        <end position="878"/>
    </location>
</feature>
<dbReference type="Proteomes" id="UP000760860">
    <property type="component" value="Unassembled WGS sequence"/>
</dbReference>
<dbReference type="EMBL" id="RCMG01000660">
    <property type="protein sequence ID" value="KAG2850735.1"/>
    <property type="molecule type" value="Genomic_DNA"/>
</dbReference>
<feature type="compositionally biased region" description="Basic residues" evidence="1">
    <location>
        <begin position="392"/>
        <end position="403"/>
    </location>
</feature>
<feature type="compositionally biased region" description="Polar residues" evidence="1">
    <location>
        <begin position="621"/>
        <end position="634"/>
    </location>
</feature>
<dbReference type="Proteomes" id="UP000697107">
    <property type="component" value="Unassembled WGS sequence"/>
</dbReference>
<feature type="compositionally biased region" description="Low complexity" evidence="1">
    <location>
        <begin position="781"/>
        <end position="793"/>
    </location>
</feature>
<feature type="compositionally biased region" description="Polar residues" evidence="1">
    <location>
        <begin position="413"/>
        <end position="426"/>
    </location>
</feature>
<dbReference type="EMBL" id="RCMV01000353">
    <property type="protein sequence ID" value="KAG3218605.1"/>
    <property type="molecule type" value="Genomic_DNA"/>
</dbReference>
<evidence type="ECO:0000313" key="7">
    <source>
        <dbReference type="Proteomes" id="UP000251314"/>
    </source>
</evidence>
<reference evidence="2" key="2">
    <citation type="submission" date="2018-10" db="EMBL/GenBank/DDBJ databases">
        <title>Effector identification in a new, highly contiguous assembly of the strawberry crown rot pathogen Phytophthora cactorum.</title>
        <authorList>
            <person name="Armitage A.D."/>
            <person name="Nellist C.F."/>
            <person name="Bates H."/>
            <person name="Vickerstaff R.J."/>
            <person name="Harrison R.J."/>
        </authorList>
    </citation>
    <scope>NUCLEOTIDE SEQUENCE</scope>
    <source>
        <strain evidence="2">15-7</strain>
        <strain evidence="3">4032</strain>
        <strain evidence="4">P415</strain>
        <strain evidence="5">P421</strain>
    </source>
</reference>
<dbReference type="Proteomes" id="UP000735874">
    <property type="component" value="Unassembled WGS sequence"/>
</dbReference>
<sequence>MAATGKGSAFSMLAETAEEFIQLECARRRNQASLKQRSSQFHVSAHKSRLKEKLAQVRRHEFLLRTDNKAALVEIIDHMRELGNDGEEAGDASKASQRNGPSPLERDRFRSWAADVEQLLFEFEPSEIHDNDPLARILERLQFLQDGHVCLAEVAMDARALLERWDREGVFDSESSSEDEDDDDDDDEREDFQNNRGLLPPDPVKENLRHLERSYAYQSVRQRAAAGIIKRNVLIWVRSKDSFCERVAEIEIFGRTTEALLKELRLTTSALSGANLTGNTDIFALGRCDPKSRYGASIAFKDLLQFSKHMALFPVDQALRTVEDVTRRRYLFDSRCALKIQALWRRVGETVRARRLRRAVEELRLRREKEAQATREASKEAKKRKASEAGRRKVTKALKRSSTKRSSLISSAVSKFTSASTAQSDENPTELPKEVTQESAVDTTEKRKPHSPPVPPIDTSNHRASTRGNTLQDKQVSPTSTPRRRQRASQFMAAGNNDSDDDTTDVEAAWKSFMDTVAVGLPEEEVPNETKGTTAPEGEPASDPTRSDPLSSMKDAWESWSDDGIEAANNEKVEMDDELSPMPGTPLTPMTPRIKIVVSVNKSSVSEAAARPLPRREYTTPKRNQTRPHTNPSNPVIRAPSSLPYDATLQDHTGPYTGAGQLSLMAPFIDADRRQKSQISVVPERKHLYELDFNTERMDASFFHVIQALGMLHESEEQHLQSRIKTPEKVTEAVEVPGARSRRTTVARLRSITGDEEQTNRVRNLLGRKNQEATQFNDQQSSSGRSSPRGGKSNQPGYFIYGAQGMKARREVVLRKGSRVYSPLSAPPEEETTSSVDPGSKEIKVWHRSTITAIPETVGVPHPPVDRFRSRHKRRMKGPQRNAITTDTSDQVQTINSSAKKSSKRTEKRNELPLLLRQSRAAARRRKVDEPMPEDSEDRNESPAPDANKQMWKRGGELPELALAQIRDRVGYKPRSSHPKRMSIIAGRAPPVQGVQIDDNSATVLNALDELPETFSSVDEEGGQDIESDNSNADEDGYSSDEAEGDEESPRSDEVDQSHDNGLQRVDSVLHANGNELSEEFQQLHLASRNRELNRHRSLLAHLQDEEDAAADDTRRHSKDVGPQHQQKRGWAQQRIERRSVKLVGEESDVATSADVEVSVWHYESSDSDAYIRTRHRLRVKTRDAKADPCEELSEDDEDEDGDEQDHDVRIRLGMTQQERDAAFQKLLMQYLGLLQCAPAEVARRLQVS</sequence>
<evidence type="ECO:0000256" key="1">
    <source>
        <dbReference type="SAM" id="MobiDB-lite"/>
    </source>
</evidence>
<dbReference type="VEuPathDB" id="FungiDB:PC110_g9512"/>
<evidence type="ECO:0000313" key="6">
    <source>
        <dbReference type="EMBL" id="RAW34182.1"/>
    </source>
</evidence>
<feature type="region of interest" description="Disordered" evidence="1">
    <location>
        <begin position="856"/>
        <end position="951"/>
    </location>
</feature>
<organism evidence="6 7">
    <name type="scientific">Phytophthora cactorum</name>
    <dbReference type="NCBI Taxonomy" id="29920"/>
    <lineage>
        <taxon>Eukaryota</taxon>
        <taxon>Sar</taxon>
        <taxon>Stramenopiles</taxon>
        <taxon>Oomycota</taxon>
        <taxon>Peronosporomycetes</taxon>
        <taxon>Peronosporales</taxon>
        <taxon>Peronosporaceae</taxon>
        <taxon>Phytophthora</taxon>
    </lineage>
</organism>
<feature type="region of interest" description="Disordered" evidence="1">
    <location>
        <begin position="171"/>
        <end position="204"/>
    </location>
</feature>
<feature type="region of interest" description="Disordered" evidence="1">
    <location>
        <begin position="84"/>
        <end position="106"/>
    </location>
</feature>
<feature type="region of interest" description="Disordered" evidence="1">
    <location>
        <begin position="1181"/>
        <end position="1205"/>
    </location>
</feature>
<feature type="region of interest" description="Disordered" evidence="1">
    <location>
        <begin position="822"/>
        <end position="841"/>
    </location>
</feature>
<accession>A0A329SF64</accession>
<evidence type="ECO:0000313" key="5">
    <source>
        <dbReference type="EMBL" id="KAG3218605.1"/>
    </source>
</evidence>
<dbReference type="EMBL" id="RCML01000386">
    <property type="protein sequence ID" value="KAG2978573.1"/>
    <property type="molecule type" value="Genomic_DNA"/>
</dbReference>
<feature type="compositionally biased region" description="Basic and acidic residues" evidence="1">
    <location>
        <begin position="1048"/>
        <end position="1059"/>
    </location>
</feature>
<feature type="region of interest" description="Disordered" evidence="1">
    <location>
        <begin position="766"/>
        <end position="799"/>
    </location>
</feature>
<feature type="region of interest" description="Disordered" evidence="1">
    <location>
        <begin position="1015"/>
        <end position="1060"/>
    </location>
</feature>
<dbReference type="Proteomes" id="UP000251314">
    <property type="component" value="Unassembled WGS sequence"/>
</dbReference>
<proteinExistence type="predicted"/>
<evidence type="ECO:0000313" key="2">
    <source>
        <dbReference type="EMBL" id="KAG2850735.1"/>
    </source>
</evidence>
<reference evidence="6 7" key="1">
    <citation type="submission" date="2018-01" db="EMBL/GenBank/DDBJ databases">
        <title>Draft genome of the strawberry crown rot pathogen Phytophthora cactorum.</title>
        <authorList>
            <person name="Armitage A.D."/>
            <person name="Lysoe E."/>
            <person name="Nellist C.F."/>
            <person name="Harrison R.J."/>
            <person name="Brurberg M.B."/>
        </authorList>
    </citation>
    <scope>NUCLEOTIDE SEQUENCE [LARGE SCALE GENOMIC DNA]</scope>
    <source>
        <strain evidence="6 7">10300</strain>
    </source>
</reference>
<dbReference type="AlphaFoldDB" id="A0A329SF64"/>
<evidence type="ECO:0000313" key="3">
    <source>
        <dbReference type="EMBL" id="KAG2914641.1"/>
    </source>
</evidence>
<dbReference type="EMBL" id="MJFZ01000210">
    <property type="protein sequence ID" value="RAW34182.1"/>
    <property type="molecule type" value="Genomic_DNA"/>
</dbReference>
<protein>
    <submittedName>
        <fullName evidence="6">Uncharacterized protein</fullName>
    </submittedName>
</protein>
<feature type="region of interest" description="Disordered" evidence="1">
    <location>
        <begin position="1107"/>
        <end position="1134"/>
    </location>
</feature>
<dbReference type="EMBL" id="RCMI01000369">
    <property type="protein sequence ID" value="KAG2914641.1"/>
    <property type="molecule type" value="Genomic_DNA"/>
</dbReference>
<comment type="caution">
    <text evidence="6">The sequence shown here is derived from an EMBL/GenBank/DDBJ whole genome shotgun (WGS) entry which is preliminary data.</text>
</comment>
<keyword evidence="7" id="KW-1185">Reference proteome</keyword>
<feature type="region of interest" description="Disordered" evidence="1">
    <location>
        <begin position="367"/>
        <end position="555"/>
    </location>
</feature>
<feature type="compositionally biased region" description="Polar residues" evidence="1">
    <location>
        <begin position="458"/>
        <end position="481"/>
    </location>
</feature>